<sequence>MTTVASEARPRPPIEPIQTSGPGLNVRSLRSRIIQKSPSWTPSPLSPHSRPLPQLREPKDDDMKHDDDTKVDQFEPRKRDLPKLESGLRNVSLRPVAPLSLHSPGSSTLPSRPSPLSAPLLAPPVFQRPTLADETRSMLLQESDAERGGESPHVNYERRQSAPGGPFHARAMHLARQREHHRRRWIAASHRAREPEIFVLPVELRRLSQLSSSDAEASSPYPSERRLTTRVAVHSRGRKSIILSRTFDLDELRATLPVMSPVERHQENRRASVVTLQPPSVSSRASSPGVSHERRHSHGVLPRVDAKPSPAFERRGSRQGCGPVPIRLSYARTYLPVLAAVILSEHVRPGDTVELPLPHPHAWGNTVAHVYTGRVTLTEPIKQNILYLGGSV</sequence>
<keyword evidence="3" id="KW-1185">Reference proteome</keyword>
<organism evidence="2 3">
    <name type="scientific">Gibberella nygamai</name>
    <name type="common">Bean root rot disease fungus</name>
    <name type="synonym">Fusarium nygamai</name>
    <dbReference type="NCBI Taxonomy" id="42673"/>
    <lineage>
        <taxon>Eukaryota</taxon>
        <taxon>Fungi</taxon>
        <taxon>Dikarya</taxon>
        <taxon>Ascomycota</taxon>
        <taxon>Pezizomycotina</taxon>
        <taxon>Sordariomycetes</taxon>
        <taxon>Hypocreomycetidae</taxon>
        <taxon>Hypocreales</taxon>
        <taxon>Nectriaceae</taxon>
        <taxon>Fusarium</taxon>
        <taxon>Fusarium fujikuroi species complex</taxon>
    </lineage>
</organism>
<feature type="region of interest" description="Disordered" evidence="1">
    <location>
        <begin position="263"/>
        <end position="318"/>
    </location>
</feature>
<feature type="compositionally biased region" description="Low complexity" evidence="1">
    <location>
        <begin position="42"/>
        <end position="55"/>
    </location>
</feature>
<comment type="caution">
    <text evidence="2">The sequence shown here is derived from an EMBL/GenBank/DDBJ whole genome shotgun (WGS) entry which is preliminary data.</text>
</comment>
<evidence type="ECO:0000256" key="1">
    <source>
        <dbReference type="SAM" id="MobiDB-lite"/>
    </source>
</evidence>
<dbReference type="EMBL" id="MTQA01000285">
    <property type="protein sequence ID" value="PNP66787.1"/>
    <property type="molecule type" value="Genomic_DNA"/>
</dbReference>
<dbReference type="AlphaFoldDB" id="A0A2K0V9S7"/>
<gene>
    <name evidence="2" type="ORF">FNYG_13517</name>
</gene>
<proteinExistence type="predicted"/>
<reference evidence="2 3" key="1">
    <citation type="submission" date="2017-06" db="EMBL/GenBank/DDBJ databases">
        <title>Genome of Fusarium nygamai isolate CS10214.</title>
        <authorList>
            <person name="Gardiner D.M."/>
            <person name="Obanor F."/>
            <person name="Kazan K."/>
        </authorList>
    </citation>
    <scope>NUCLEOTIDE SEQUENCE [LARGE SCALE GENOMIC DNA]</scope>
    <source>
        <strain evidence="2 3">CS10214</strain>
    </source>
</reference>
<feature type="region of interest" description="Disordered" evidence="1">
    <location>
        <begin position="142"/>
        <end position="166"/>
    </location>
</feature>
<feature type="compositionally biased region" description="Basic and acidic residues" evidence="1">
    <location>
        <begin position="144"/>
        <end position="160"/>
    </location>
</feature>
<feature type="region of interest" description="Disordered" evidence="1">
    <location>
        <begin position="1"/>
        <end position="89"/>
    </location>
</feature>
<evidence type="ECO:0000313" key="3">
    <source>
        <dbReference type="Proteomes" id="UP000236664"/>
    </source>
</evidence>
<feature type="compositionally biased region" description="Low complexity" evidence="1">
    <location>
        <begin position="278"/>
        <end position="290"/>
    </location>
</feature>
<feature type="compositionally biased region" description="Basic and acidic residues" evidence="1">
    <location>
        <begin position="56"/>
        <end position="83"/>
    </location>
</feature>
<protein>
    <submittedName>
        <fullName evidence="2">Uncharacterized protein</fullName>
    </submittedName>
</protein>
<evidence type="ECO:0000313" key="2">
    <source>
        <dbReference type="EMBL" id="PNP66787.1"/>
    </source>
</evidence>
<accession>A0A2K0V9S7</accession>
<dbReference type="OrthoDB" id="3492129at2759"/>
<dbReference type="Proteomes" id="UP000236664">
    <property type="component" value="Unassembled WGS sequence"/>
</dbReference>
<name>A0A2K0V9S7_GIBNY</name>
<dbReference type="STRING" id="42673.A0A2K0V9S7"/>